<dbReference type="SMART" id="SM00020">
    <property type="entry name" value="Tryp_SPc"/>
    <property type="match status" value="1"/>
</dbReference>
<accession>A0AAV8YUL1</accession>
<feature type="domain" description="Peptidase S1" evidence="6">
    <location>
        <begin position="54"/>
        <end position="266"/>
    </location>
</feature>
<dbReference type="Gene3D" id="2.40.10.10">
    <property type="entry name" value="Trypsin-like serine proteases"/>
    <property type="match status" value="2"/>
</dbReference>
<evidence type="ECO:0000256" key="3">
    <source>
        <dbReference type="ARBA" id="ARBA00022729"/>
    </source>
</evidence>
<dbReference type="InterPro" id="IPR001254">
    <property type="entry name" value="Trypsin_dom"/>
</dbReference>
<protein>
    <recommendedName>
        <fullName evidence="6">Peptidase S1 domain-containing protein</fullName>
    </recommendedName>
</protein>
<dbReference type="GO" id="GO:0004252">
    <property type="term" value="F:serine-type endopeptidase activity"/>
    <property type="evidence" value="ECO:0007669"/>
    <property type="project" value="InterPro"/>
</dbReference>
<reference evidence="7" key="1">
    <citation type="journal article" date="2023" name="Insect Mol. Biol.">
        <title>Genome sequencing provides insights into the evolution of gene families encoding plant cell wall-degrading enzymes in longhorned beetles.</title>
        <authorList>
            <person name="Shin N.R."/>
            <person name="Okamura Y."/>
            <person name="Kirsch R."/>
            <person name="Pauchet Y."/>
        </authorList>
    </citation>
    <scope>NUCLEOTIDE SEQUENCE</scope>
    <source>
        <strain evidence="7">AMC_N1</strain>
    </source>
</reference>
<keyword evidence="4" id="KW-1015">Disulfide bond</keyword>
<dbReference type="AlphaFoldDB" id="A0AAV8YUL1"/>
<dbReference type="GO" id="GO:0006508">
    <property type="term" value="P:proteolysis"/>
    <property type="evidence" value="ECO:0007669"/>
    <property type="project" value="InterPro"/>
</dbReference>
<keyword evidence="8" id="KW-1185">Reference proteome</keyword>
<organism evidence="7 8">
    <name type="scientific">Aromia moschata</name>
    <dbReference type="NCBI Taxonomy" id="1265417"/>
    <lineage>
        <taxon>Eukaryota</taxon>
        <taxon>Metazoa</taxon>
        <taxon>Ecdysozoa</taxon>
        <taxon>Arthropoda</taxon>
        <taxon>Hexapoda</taxon>
        <taxon>Insecta</taxon>
        <taxon>Pterygota</taxon>
        <taxon>Neoptera</taxon>
        <taxon>Endopterygota</taxon>
        <taxon>Coleoptera</taxon>
        <taxon>Polyphaga</taxon>
        <taxon>Cucujiformia</taxon>
        <taxon>Chrysomeloidea</taxon>
        <taxon>Cerambycidae</taxon>
        <taxon>Cerambycinae</taxon>
        <taxon>Callichromatini</taxon>
        <taxon>Aromia</taxon>
    </lineage>
</organism>
<dbReference type="Proteomes" id="UP001162162">
    <property type="component" value="Unassembled WGS sequence"/>
</dbReference>
<comment type="caution">
    <text evidence="7">The sequence shown here is derived from an EMBL/GenBank/DDBJ whole genome shotgun (WGS) entry which is preliminary data.</text>
</comment>
<gene>
    <name evidence="7" type="ORF">NQ318_009092</name>
</gene>
<dbReference type="SUPFAM" id="SSF50494">
    <property type="entry name" value="Trypsin-like serine proteases"/>
    <property type="match status" value="1"/>
</dbReference>
<dbReference type="InterPro" id="IPR043504">
    <property type="entry name" value="Peptidase_S1_PA_chymotrypsin"/>
</dbReference>
<comment type="subcellular location">
    <subcellularLocation>
        <location evidence="1">Secreted</location>
    </subcellularLocation>
</comment>
<proteinExistence type="predicted"/>
<sequence length="271" mass="30562">MDKWGNSTSCQEATDGSFLTYTCAKFYETPFGYKKTILCLDGSWISPQPVCQPAAHCVTNGYGDVMPKEKYRVGAGKLYNTYNDSRDPDAQHLEISRIIIHSGYKGENRRFQADIALLVTNESFILNEWVQPVCFNDVNTIHLHAGYTGVVAGWGATENGLRSDKLKILEIPYKYETTCAQELPREWANKYAMIDKICAGFFNMSMAVCKGDSGGGLVFKNPEDNRFYVHGVVSIGPAEKGECNIQQNSLYTKVAFYYEFLERDQQKLPDR</sequence>
<dbReference type="PANTHER" id="PTHR24252">
    <property type="entry name" value="ACROSIN-RELATED"/>
    <property type="match status" value="1"/>
</dbReference>
<dbReference type="InterPro" id="IPR009003">
    <property type="entry name" value="Peptidase_S1_PA"/>
</dbReference>
<dbReference type="InterPro" id="IPR035976">
    <property type="entry name" value="Sushi/SCR/CCP_sf"/>
</dbReference>
<evidence type="ECO:0000259" key="6">
    <source>
        <dbReference type="PROSITE" id="PS50240"/>
    </source>
</evidence>
<keyword evidence="3" id="KW-0732">Signal</keyword>
<evidence type="ECO:0000256" key="4">
    <source>
        <dbReference type="ARBA" id="ARBA00023157"/>
    </source>
</evidence>
<evidence type="ECO:0000313" key="7">
    <source>
        <dbReference type="EMBL" id="KAJ8955196.1"/>
    </source>
</evidence>
<evidence type="ECO:0000256" key="5">
    <source>
        <dbReference type="ARBA" id="ARBA00023180"/>
    </source>
</evidence>
<name>A0AAV8YUL1_9CUCU</name>
<dbReference type="GO" id="GO:0005576">
    <property type="term" value="C:extracellular region"/>
    <property type="evidence" value="ECO:0007669"/>
    <property type="project" value="UniProtKB-SubCell"/>
</dbReference>
<keyword evidence="2" id="KW-0964">Secreted</keyword>
<dbReference type="PANTHER" id="PTHR24252:SF7">
    <property type="entry name" value="HYALIN"/>
    <property type="match status" value="1"/>
</dbReference>
<dbReference type="FunFam" id="2.40.10.10:FF:000054">
    <property type="entry name" value="Complement C1r subcomponent"/>
    <property type="match status" value="1"/>
</dbReference>
<evidence type="ECO:0000256" key="1">
    <source>
        <dbReference type="ARBA" id="ARBA00004613"/>
    </source>
</evidence>
<keyword evidence="5" id="KW-0325">Glycoprotein</keyword>
<dbReference type="Pfam" id="PF00089">
    <property type="entry name" value="Trypsin"/>
    <property type="match status" value="1"/>
</dbReference>
<dbReference type="SUPFAM" id="SSF57535">
    <property type="entry name" value="Complement control module/SCR domain"/>
    <property type="match status" value="1"/>
</dbReference>
<dbReference type="PROSITE" id="PS50240">
    <property type="entry name" value="TRYPSIN_DOM"/>
    <property type="match status" value="1"/>
</dbReference>
<evidence type="ECO:0000256" key="2">
    <source>
        <dbReference type="ARBA" id="ARBA00022525"/>
    </source>
</evidence>
<evidence type="ECO:0000313" key="8">
    <source>
        <dbReference type="Proteomes" id="UP001162162"/>
    </source>
</evidence>
<dbReference type="EMBL" id="JAPWTK010000040">
    <property type="protein sequence ID" value="KAJ8955196.1"/>
    <property type="molecule type" value="Genomic_DNA"/>
</dbReference>